<comment type="subcellular location">
    <subcellularLocation>
        <location evidence="1">Membrane</location>
        <topology evidence="1">Multi-pass membrane protein</topology>
    </subcellularLocation>
</comment>
<evidence type="ECO:0000256" key="6">
    <source>
        <dbReference type="ARBA" id="ARBA00049737"/>
    </source>
</evidence>
<feature type="region of interest" description="Disordered" evidence="7">
    <location>
        <begin position="347"/>
        <end position="388"/>
    </location>
</feature>
<sequence>MFSEPPVPPPNPGPSRLPPIPRPRCGPAASRCANGGRGGGSGVGLPVCAFTAPSTASPPPHPPPRPGMEPGAPTELRCRLEPWPHYEIGPATLCALGCVLGLLYGCVGHRCFKAVMFTSGLLLGSGTIFLLCYKERVLETRLSLELSAGIALAIGALCGLVTALLRSVGLFSTGLLLGLLLAVAVLAAAAPLVSPLSPWVLVGVLLGPALLCALLALCWPKALTTLSTAVLGAAVVVVGVDYFVEVFALVLHVSERLRMEAGGQLCWYSWVVLGVWPALSLLGVLLPPHTPSFITPCSAPHNMNPNMIPSPSRAQHRVGAQQTLPHMLSLPHGKQDVGWCQSMGPHRKWGTRRGQHSNAASRDTKAAVSHTHDPDSDTGVGTAAAGRV</sequence>
<dbReference type="GO" id="GO:0005886">
    <property type="term" value="C:plasma membrane"/>
    <property type="evidence" value="ECO:0007669"/>
    <property type="project" value="TreeGrafter"/>
</dbReference>
<reference evidence="10" key="1">
    <citation type="submission" date="2015-11" db="EMBL/GenBank/DDBJ databases">
        <authorList>
            <consortium name="International Coturnix japonica Genome Analysis Consortium"/>
            <person name="Warren W."/>
            <person name="Burt D.W."/>
            <person name="Antin P.B."/>
            <person name="Lanford R."/>
            <person name="Gros J."/>
            <person name="Wilson R.K."/>
        </authorList>
    </citation>
    <scope>NUCLEOTIDE SEQUENCE [LARGE SCALE GENOMIC DNA]</scope>
</reference>
<evidence type="ECO:0000256" key="2">
    <source>
        <dbReference type="ARBA" id="ARBA00006244"/>
    </source>
</evidence>
<dbReference type="InterPro" id="IPR025256">
    <property type="entry name" value="TM7S3/TM198-like_dom"/>
</dbReference>
<comment type="similarity">
    <text evidence="2">Belongs to the TMEM198 family.</text>
</comment>
<feature type="transmembrane region" description="Helical" evidence="8">
    <location>
        <begin position="229"/>
        <end position="253"/>
    </location>
</feature>
<feature type="transmembrane region" description="Helical" evidence="8">
    <location>
        <begin position="199"/>
        <end position="217"/>
    </location>
</feature>
<feature type="transmembrane region" description="Helical" evidence="8">
    <location>
        <begin position="114"/>
        <end position="132"/>
    </location>
</feature>
<organism evidence="10 11">
    <name type="scientific">Coturnix japonica</name>
    <name type="common">Japanese quail</name>
    <name type="synonym">Coturnix coturnix japonica</name>
    <dbReference type="NCBI Taxonomy" id="93934"/>
    <lineage>
        <taxon>Eukaryota</taxon>
        <taxon>Metazoa</taxon>
        <taxon>Chordata</taxon>
        <taxon>Craniata</taxon>
        <taxon>Vertebrata</taxon>
        <taxon>Euteleostomi</taxon>
        <taxon>Archelosauria</taxon>
        <taxon>Archosauria</taxon>
        <taxon>Dinosauria</taxon>
        <taxon>Saurischia</taxon>
        <taxon>Theropoda</taxon>
        <taxon>Coelurosauria</taxon>
        <taxon>Aves</taxon>
        <taxon>Neognathae</taxon>
        <taxon>Galloanserae</taxon>
        <taxon>Galliformes</taxon>
        <taxon>Phasianidae</taxon>
        <taxon>Perdicinae</taxon>
        <taxon>Coturnix</taxon>
    </lineage>
</organism>
<protein>
    <recommendedName>
        <fullName evidence="6">Transmembrane protein 198</fullName>
    </recommendedName>
</protein>
<dbReference type="Ensembl" id="ENSCJPT00005002906.1">
    <property type="protein sequence ID" value="ENSCJPP00005001721.1"/>
    <property type="gene ID" value="ENSCJPG00005001764.1"/>
</dbReference>
<feature type="transmembrane region" description="Helical" evidence="8">
    <location>
        <begin position="265"/>
        <end position="286"/>
    </location>
</feature>
<dbReference type="InterPro" id="IPR040236">
    <property type="entry name" value="TMEM198"/>
</dbReference>
<accession>A0A8C2SQQ1</accession>
<evidence type="ECO:0000256" key="8">
    <source>
        <dbReference type="SAM" id="Phobius"/>
    </source>
</evidence>
<evidence type="ECO:0000256" key="5">
    <source>
        <dbReference type="ARBA" id="ARBA00023136"/>
    </source>
</evidence>
<feature type="compositionally biased region" description="Basic and acidic residues" evidence="7">
    <location>
        <begin position="362"/>
        <end position="375"/>
    </location>
</feature>
<evidence type="ECO:0000313" key="11">
    <source>
        <dbReference type="Proteomes" id="UP000694412"/>
    </source>
</evidence>
<feature type="transmembrane region" description="Helical" evidence="8">
    <location>
        <begin position="171"/>
        <end position="192"/>
    </location>
</feature>
<dbReference type="PANTHER" id="PTHR31247:SF17">
    <property type="entry name" value="DUF4203 DOMAIN-CONTAINING PROTEIN"/>
    <property type="match status" value="1"/>
</dbReference>
<keyword evidence="3 8" id="KW-0812">Transmembrane</keyword>
<feature type="domain" description="TM7S3/TM198-like" evidence="9">
    <location>
        <begin position="94"/>
        <end position="285"/>
    </location>
</feature>
<keyword evidence="5 8" id="KW-0472">Membrane</keyword>
<feature type="region of interest" description="Disordered" evidence="7">
    <location>
        <begin position="54"/>
        <end position="73"/>
    </location>
</feature>
<evidence type="ECO:0000256" key="3">
    <source>
        <dbReference type="ARBA" id="ARBA00022692"/>
    </source>
</evidence>
<feature type="transmembrane region" description="Helical" evidence="8">
    <location>
        <begin position="144"/>
        <end position="165"/>
    </location>
</feature>
<feature type="compositionally biased region" description="Pro residues" evidence="7">
    <location>
        <begin position="1"/>
        <end position="24"/>
    </location>
</feature>
<dbReference type="AlphaFoldDB" id="A0A8C2SQQ1"/>
<feature type="compositionally biased region" description="Pro residues" evidence="7">
    <location>
        <begin position="56"/>
        <end position="67"/>
    </location>
</feature>
<evidence type="ECO:0000256" key="7">
    <source>
        <dbReference type="SAM" id="MobiDB-lite"/>
    </source>
</evidence>
<keyword evidence="4 8" id="KW-1133">Transmembrane helix</keyword>
<feature type="region of interest" description="Disordered" evidence="7">
    <location>
        <begin position="1"/>
        <end position="31"/>
    </location>
</feature>
<evidence type="ECO:0000259" key="9">
    <source>
        <dbReference type="Pfam" id="PF13886"/>
    </source>
</evidence>
<name>A0A8C2SQQ1_COTJA</name>
<reference evidence="10" key="2">
    <citation type="submission" date="2025-08" db="UniProtKB">
        <authorList>
            <consortium name="Ensembl"/>
        </authorList>
    </citation>
    <scope>IDENTIFICATION</scope>
</reference>
<reference evidence="10" key="3">
    <citation type="submission" date="2025-09" db="UniProtKB">
        <authorList>
            <consortium name="Ensembl"/>
        </authorList>
    </citation>
    <scope>IDENTIFICATION</scope>
</reference>
<evidence type="ECO:0000256" key="4">
    <source>
        <dbReference type="ARBA" id="ARBA00022989"/>
    </source>
</evidence>
<dbReference type="GeneTree" id="ENSGT00390000016940"/>
<dbReference type="PANTHER" id="PTHR31247">
    <property type="entry name" value="TRANSMEMBRANE PROTEIN 198 FAMILY MEMBER"/>
    <property type="match status" value="1"/>
</dbReference>
<proteinExistence type="inferred from homology"/>
<dbReference type="Proteomes" id="UP000694412">
    <property type="component" value="Chromosome LGE22C19W28_E50C23"/>
</dbReference>
<evidence type="ECO:0000313" key="10">
    <source>
        <dbReference type="Ensembl" id="ENSCJPP00005001721.1"/>
    </source>
</evidence>
<keyword evidence="11" id="KW-1185">Reference proteome</keyword>
<evidence type="ECO:0000256" key="1">
    <source>
        <dbReference type="ARBA" id="ARBA00004141"/>
    </source>
</evidence>
<dbReference type="Pfam" id="PF13886">
    <property type="entry name" value="TM7S3_TM198"/>
    <property type="match status" value="1"/>
</dbReference>